<sequence>MTGATVEVNEGVGGGAAGAAAGDPMDVHFPYESLATRVFREYEVLDDAARAVPITERRKNSRSGRFNTARLRALQQFVLGVGGAGLSVREQRLLYDFLEVWDSRDSADPLATNDSYSLQAVFPTISSFTSALRDDLIDAVLDAGWKKLSIREGGTVYEVYYRSVLEVVMATLRKGSACLRLWSGEGGPAPPTNRRETPMDGDAFRLCERDVVDKHGASSFVLGLHLYSDSCRLSWSGAHKLYPVRARLVNDVSGEIEWMTIAYIPLVRIQVELAAQERSRLRRCGILQRVLYVCMRTAMAASRFGAEVRMNGRLLMAFPRVLLYVCDQPEERAVLCMKAGKCQRPCSQCDVQVDVAGSYEALNAAERDVVETLERQLEAAGHRSHNRERARRETLEAVDSLTGFVPALAAMDGLSTAPYLMYKMIGFDALHVLDLGVTRYLVQWLVEAFAKICSGDVPLAGTDAATRRVCNMRLGQVGRRSKACRTAPGYLVKLDETQAVFTGKQQRDGVSGIPHLVAGVWRSRGALHATDNIEQSVSPVGVYSPTLPVGDGIEDALPDLATRVAALHLDGPQEGEGDDASDGGGGGPFDWQAYRAVWQQTPVDQAITAMFAEFAVLHAEMSGYTCSTSPLPLTLDVGKCIANRAERFVTLYVTPILGAQHSTKIHRLLCHVMGAIRMHGNINNGNAGINEGLHKEDKPYYARTSKGIMEFTRQLVVQAQGARIIKRRNAGDDEGAAALLEHCRSDEDCDSDGSGLDVDEEGLLGDGRVDWPNGGVAEREADQAPAPAPSGLRAVNAAVRAPAYHLRRVPLSTIAQWPGLSGIAAALELPEDERVRLSSRISFMAVFECGWTVQQLLYASPCFRGAPWYDCVLYSPTPDASSLAVAEVRAIVRRPEGDVAVVADMAVVEGVPNCPLVSRGCTRLAWSVPEGASDICLRTLPLACVRRVVHVVPDFADMVERVGVEAVPPGWDAPVADRLAMRFFINAFYPWASSP</sequence>
<reference evidence="1" key="1">
    <citation type="submission" date="2019-11" db="EMBL/GenBank/DDBJ databases">
        <title>Nori genome reveals adaptations in red seaweeds to the harsh intertidal environment.</title>
        <authorList>
            <person name="Wang D."/>
            <person name="Mao Y."/>
        </authorList>
    </citation>
    <scope>NUCLEOTIDE SEQUENCE</scope>
    <source>
        <tissue evidence="1">Gametophyte</tissue>
    </source>
</reference>
<keyword evidence="2" id="KW-1185">Reference proteome</keyword>
<accession>A0ACC3CBC2</accession>
<comment type="caution">
    <text evidence="1">The sequence shown here is derived from an EMBL/GenBank/DDBJ whole genome shotgun (WGS) entry which is preliminary data.</text>
</comment>
<protein>
    <submittedName>
        <fullName evidence="1">Uncharacterized protein</fullName>
    </submittedName>
</protein>
<organism evidence="1 2">
    <name type="scientific">Pyropia yezoensis</name>
    <name type="common">Susabi-nori</name>
    <name type="synonym">Porphyra yezoensis</name>
    <dbReference type="NCBI Taxonomy" id="2788"/>
    <lineage>
        <taxon>Eukaryota</taxon>
        <taxon>Rhodophyta</taxon>
        <taxon>Bangiophyceae</taxon>
        <taxon>Bangiales</taxon>
        <taxon>Bangiaceae</taxon>
        <taxon>Pyropia</taxon>
    </lineage>
</organism>
<proteinExistence type="predicted"/>
<gene>
    <name evidence="1" type="ORF">I4F81_010046</name>
</gene>
<name>A0ACC3CBC2_PYRYE</name>
<evidence type="ECO:0000313" key="2">
    <source>
        <dbReference type="Proteomes" id="UP000798662"/>
    </source>
</evidence>
<evidence type="ECO:0000313" key="1">
    <source>
        <dbReference type="EMBL" id="KAK1867540.1"/>
    </source>
</evidence>
<dbReference type="Proteomes" id="UP000798662">
    <property type="component" value="Chromosome 3"/>
</dbReference>
<dbReference type="EMBL" id="CM020620">
    <property type="protein sequence ID" value="KAK1867540.1"/>
    <property type="molecule type" value="Genomic_DNA"/>
</dbReference>